<keyword evidence="4" id="KW-0812">Transmembrane</keyword>
<gene>
    <name evidence="5" type="ORF">J4573_12780</name>
</gene>
<keyword evidence="4" id="KW-1133">Transmembrane helix</keyword>
<comment type="subcellular location">
    <subcellularLocation>
        <location evidence="1">Membrane</location>
    </subcellularLocation>
</comment>
<evidence type="ECO:0000256" key="2">
    <source>
        <dbReference type="ARBA" id="ARBA00023136"/>
    </source>
</evidence>
<reference evidence="5" key="1">
    <citation type="submission" date="2021-03" db="EMBL/GenBank/DDBJ databases">
        <authorList>
            <person name="Kanchanasin P."/>
            <person name="Saeng-In P."/>
            <person name="Phongsopitanun W."/>
            <person name="Yuki M."/>
            <person name="Kudo T."/>
            <person name="Ohkuma M."/>
            <person name="Tanasupawat S."/>
        </authorList>
    </citation>
    <scope>NUCLEOTIDE SEQUENCE</scope>
    <source>
        <strain evidence="5">GKU 128</strain>
    </source>
</reference>
<dbReference type="PANTHER" id="PTHR37042:SF4">
    <property type="entry name" value="OUTER MEMBRANE PROTEIN RV1973"/>
    <property type="match status" value="1"/>
</dbReference>
<dbReference type="Proteomes" id="UP000669179">
    <property type="component" value="Unassembled WGS sequence"/>
</dbReference>
<feature type="region of interest" description="Disordered" evidence="3">
    <location>
        <begin position="1"/>
        <end position="32"/>
    </location>
</feature>
<feature type="compositionally biased region" description="Basic and acidic residues" evidence="3">
    <location>
        <begin position="1"/>
        <end position="22"/>
    </location>
</feature>
<accession>A0A939P8Q0</accession>
<evidence type="ECO:0000313" key="5">
    <source>
        <dbReference type="EMBL" id="MBO2447971.1"/>
    </source>
</evidence>
<evidence type="ECO:0000256" key="4">
    <source>
        <dbReference type="SAM" id="Phobius"/>
    </source>
</evidence>
<dbReference type="PANTHER" id="PTHR37042">
    <property type="entry name" value="OUTER MEMBRANE PROTEIN RV1973"/>
    <property type="match status" value="1"/>
</dbReference>
<proteinExistence type="predicted"/>
<sequence length="202" mass="21281">MTKTDAVAEKKEPAEAEEKPKTPPDPAPAPAKGRDHVLIAAIALAVVAALVAGWFGWSAYSTSHDDSIAYGRTRDDVLRTADQAIANLNTLDYRNVTAGLGLWQDSTTSELYDQIVKGRADLEREVAKNKTTTTARILESGLTELDTRAGKAAVMAAVRITVTGADGKSTNRISRLAGQLTKTSSGWKLSALGQAPTGTSGS</sequence>
<evidence type="ECO:0000256" key="3">
    <source>
        <dbReference type="SAM" id="MobiDB-lite"/>
    </source>
</evidence>
<protein>
    <recommendedName>
        <fullName evidence="7">Mce-associated membrane protein</fullName>
    </recommendedName>
</protein>
<evidence type="ECO:0008006" key="7">
    <source>
        <dbReference type="Google" id="ProtNLM"/>
    </source>
</evidence>
<dbReference type="GO" id="GO:0016020">
    <property type="term" value="C:membrane"/>
    <property type="evidence" value="ECO:0007669"/>
    <property type="project" value="UniProtKB-SubCell"/>
</dbReference>
<name>A0A939P8Q0_9ACTN</name>
<keyword evidence="2 4" id="KW-0472">Membrane</keyword>
<keyword evidence="6" id="KW-1185">Reference proteome</keyword>
<feature type="transmembrane region" description="Helical" evidence="4">
    <location>
        <begin position="37"/>
        <end position="57"/>
    </location>
</feature>
<dbReference type="EMBL" id="JAGEOJ010000005">
    <property type="protein sequence ID" value="MBO2447971.1"/>
    <property type="molecule type" value="Genomic_DNA"/>
</dbReference>
<dbReference type="RefSeq" id="WP_208255643.1">
    <property type="nucleotide sequence ID" value="NZ_JAGEOJ010000005.1"/>
</dbReference>
<organism evidence="5 6">
    <name type="scientific">Actinomadura barringtoniae</name>
    <dbReference type="NCBI Taxonomy" id="1427535"/>
    <lineage>
        <taxon>Bacteria</taxon>
        <taxon>Bacillati</taxon>
        <taxon>Actinomycetota</taxon>
        <taxon>Actinomycetes</taxon>
        <taxon>Streptosporangiales</taxon>
        <taxon>Thermomonosporaceae</taxon>
        <taxon>Actinomadura</taxon>
    </lineage>
</organism>
<comment type="caution">
    <text evidence="5">The sequence shown here is derived from an EMBL/GenBank/DDBJ whole genome shotgun (WGS) entry which is preliminary data.</text>
</comment>
<evidence type="ECO:0000256" key="1">
    <source>
        <dbReference type="ARBA" id="ARBA00004370"/>
    </source>
</evidence>
<dbReference type="AlphaFoldDB" id="A0A939P8Q0"/>
<evidence type="ECO:0000313" key="6">
    <source>
        <dbReference type="Proteomes" id="UP000669179"/>
    </source>
</evidence>